<evidence type="ECO:0000313" key="2">
    <source>
        <dbReference type="Proteomes" id="UP001597459"/>
    </source>
</evidence>
<accession>A0ABW5NAU2</accession>
<organism evidence="1 2">
    <name type="scientific">Aquimarina hainanensis</name>
    <dbReference type="NCBI Taxonomy" id="1578017"/>
    <lineage>
        <taxon>Bacteria</taxon>
        <taxon>Pseudomonadati</taxon>
        <taxon>Bacteroidota</taxon>
        <taxon>Flavobacteriia</taxon>
        <taxon>Flavobacteriales</taxon>
        <taxon>Flavobacteriaceae</taxon>
        <taxon>Aquimarina</taxon>
    </lineage>
</organism>
<comment type="caution">
    <text evidence="1">The sequence shown here is derived from an EMBL/GenBank/DDBJ whole genome shotgun (WGS) entry which is preliminary data.</text>
</comment>
<protein>
    <submittedName>
        <fullName evidence="1">Uncharacterized protein</fullName>
    </submittedName>
</protein>
<evidence type="ECO:0000313" key="1">
    <source>
        <dbReference type="EMBL" id="MFD2592682.1"/>
    </source>
</evidence>
<sequence>MKSKKAVKLIDKILGDLERVGIITNTLIEDLKTLRPFAIEEEVPLVVKTLRLTYEHIEENDTFLIPIPDDDPIEEDELVSENNTTVETEVNPVESLQYLIALMKDLDNKMNIADLREYSKALRDFSN</sequence>
<gene>
    <name evidence="1" type="ORF">ACFSTE_17735</name>
</gene>
<dbReference type="EMBL" id="JBHULX010000039">
    <property type="protein sequence ID" value="MFD2592682.1"/>
    <property type="molecule type" value="Genomic_DNA"/>
</dbReference>
<dbReference type="Proteomes" id="UP001597459">
    <property type="component" value="Unassembled WGS sequence"/>
</dbReference>
<reference evidence="2" key="1">
    <citation type="journal article" date="2019" name="Int. J. Syst. Evol. Microbiol.">
        <title>The Global Catalogue of Microorganisms (GCM) 10K type strain sequencing project: providing services to taxonomists for standard genome sequencing and annotation.</title>
        <authorList>
            <consortium name="The Broad Institute Genomics Platform"/>
            <consortium name="The Broad Institute Genome Sequencing Center for Infectious Disease"/>
            <person name="Wu L."/>
            <person name="Ma J."/>
        </authorList>
    </citation>
    <scope>NUCLEOTIDE SEQUENCE [LARGE SCALE GENOMIC DNA]</scope>
    <source>
        <strain evidence="2">KCTC 42423</strain>
    </source>
</reference>
<keyword evidence="2" id="KW-1185">Reference proteome</keyword>
<name>A0ABW5NAU2_9FLAO</name>
<proteinExistence type="predicted"/>
<dbReference type="RefSeq" id="WP_176030325.1">
    <property type="nucleotide sequence ID" value="NZ_JBHSJV010000001.1"/>
</dbReference>